<dbReference type="SUPFAM" id="SSF53448">
    <property type="entry name" value="Nucleotide-diphospho-sugar transferases"/>
    <property type="match status" value="1"/>
</dbReference>
<proteinExistence type="predicted"/>
<dbReference type="AlphaFoldDB" id="A0A3A3GJ89"/>
<dbReference type="InterPro" id="IPR029044">
    <property type="entry name" value="Nucleotide-diphossugar_trans"/>
</dbReference>
<keyword evidence="2" id="KW-0808">Transferase</keyword>
<evidence type="ECO:0000313" key="3">
    <source>
        <dbReference type="Proteomes" id="UP000266177"/>
    </source>
</evidence>
<sequence>MISLIIPTIHHTDLVKHCVNSFINTAYEEYEIIVVDDGSPPPIQEDLAAWAASMNVRFIPKQTNEGFSRTVNLGLQHADGDYVLIANNDIIFHEPGWLQHMLAAMQLSPEVGIVGARLLYPNMTIQHGGVIQGPKRNFDHRYRFQPADYPPAQAVEDAASVTGALMLIRREVLDRIGLFSEEFFIAYEDVDFCYRARQHGFRVIYSGTACALHYEGFTRGTTRANKNRYWRVKEMEARKKFWAKWGGNHIQ</sequence>
<dbReference type="InterPro" id="IPR001173">
    <property type="entry name" value="Glyco_trans_2-like"/>
</dbReference>
<dbReference type="OrthoDB" id="396512at2"/>
<evidence type="ECO:0000259" key="1">
    <source>
        <dbReference type="Pfam" id="PF00535"/>
    </source>
</evidence>
<dbReference type="CDD" id="cd04186">
    <property type="entry name" value="GT_2_like_c"/>
    <property type="match status" value="1"/>
</dbReference>
<dbReference type="EMBL" id="QYZD01000011">
    <property type="protein sequence ID" value="RJG23286.1"/>
    <property type="molecule type" value="Genomic_DNA"/>
</dbReference>
<evidence type="ECO:0000313" key="2">
    <source>
        <dbReference type="EMBL" id="RJG23286.1"/>
    </source>
</evidence>
<reference evidence="2 3" key="1">
    <citation type="submission" date="2018-09" db="EMBL/GenBank/DDBJ databases">
        <title>Paenibacillus SK2017-BO5.</title>
        <authorList>
            <person name="Piskunova J.V."/>
            <person name="Dubiley S.A."/>
            <person name="Severinov K.V."/>
        </authorList>
    </citation>
    <scope>NUCLEOTIDE SEQUENCE [LARGE SCALE GENOMIC DNA]</scope>
    <source>
        <strain evidence="2 3">BO5</strain>
    </source>
</reference>
<gene>
    <name evidence="2" type="ORF">DQX05_13635</name>
</gene>
<protein>
    <submittedName>
        <fullName evidence="2">Glycosyltransferase family 2 protein</fullName>
    </submittedName>
</protein>
<dbReference type="RefSeq" id="WP_119794156.1">
    <property type="nucleotide sequence ID" value="NZ_QYZD01000011.1"/>
</dbReference>
<feature type="domain" description="Glycosyltransferase 2-like" evidence="1">
    <location>
        <begin position="3"/>
        <end position="176"/>
    </location>
</feature>
<organism evidence="2 3">
    <name type="scientific">Paenibacillus thiaminolyticus</name>
    <name type="common">Bacillus thiaminolyticus</name>
    <dbReference type="NCBI Taxonomy" id="49283"/>
    <lineage>
        <taxon>Bacteria</taxon>
        <taxon>Bacillati</taxon>
        <taxon>Bacillota</taxon>
        <taxon>Bacilli</taxon>
        <taxon>Bacillales</taxon>
        <taxon>Paenibacillaceae</taxon>
        <taxon>Paenibacillus</taxon>
    </lineage>
</organism>
<name>A0A3A3GJ89_PANTH</name>
<dbReference type="Pfam" id="PF00535">
    <property type="entry name" value="Glycos_transf_2"/>
    <property type="match status" value="1"/>
</dbReference>
<dbReference type="GO" id="GO:0016740">
    <property type="term" value="F:transferase activity"/>
    <property type="evidence" value="ECO:0007669"/>
    <property type="project" value="UniProtKB-KW"/>
</dbReference>
<dbReference type="Gene3D" id="3.90.550.10">
    <property type="entry name" value="Spore Coat Polysaccharide Biosynthesis Protein SpsA, Chain A"/>
    <property type="match status" value="1"/>
</dbReference>
<accession>A0A3A3GJ89</accession>
<dbReference type="PANTHER" id="PTHR43179:SF7">
    <property type="entry name" value="RHAMNOSYLTRANSFERASE WBBL"/>
    <property type="match status" value="1"/>
</dbReference>
<dbReference type="PANTHER" id="PTHR43179">
    <property type="entry name" value="RHAMNOSYLTRANSFERASE WBBL"/>
    <property type="match status" value="1"/>
</dbReference>
<comment type="caution">
    <text evidence="2">The sequence shown here is derived from an EMBL/GenBank/DDBJ whole genome shotgun (WGS) entry which is preliminary data.</text>
</comment>
<dbReference type="Proteomes" id="UP000266177">
    <property type="component" value="Unassembled WGS sequence"/>
</dbReference>